<accession>A0AAE1HF10</accession>
<dbReference type="AlphaFoldDB" id="A0AAE1HF10"/>
<proteinExistence type="predicted"/>
<organism evidence="1 2">
    <name type="scientific">Frankliniella fusca</name>
    <dbReference type="NCBI Taxonomy" id="407009"/>
    <lineage>
        <taxon>Eukaryota</taxon>
        <taxon>Metazoa</taxon>
        <taxon>Ecdysozoa</taxon>
        <taxon>Arthropoda</taxon>
        <taxon>Hexapoda</taxon>
        <taxon>Insecta</taxon>
        <taxon>Pterygota</taxon>
        <taxon>Neoptera</taxon>
        <taxon>Paraneoptera</taxon>
        <taxon>Thysanoptera</taxon>
        <taxon>Terebrantia</taxon>
        <taxon>Thripoidea</taxon>
        <taxon>Thripidae</taxon>
        <taxon>Frankliniella</taxon>
    </lineage>
</organism>
<keyword evidence="2" id="KW-1185">Reference proteome</keyword>
<dbReference type="Proteomes" id="UP001219518">
    <property type="component" value="Unassembled WGS sequence"/>
</dbReference>
<feature type="non-terminal residue" evidence="1">
    <location>
        <position position="1"/>
    </location>
</feature>
<sequence>SSLNEADKIRAEFRPSAPMTIHFDGLKINPLTGGDTFIERLPIVVTGENCEQLFGAQIVKDGSGQAQALEVAEQMKAWGCVDQVWCVCTDTISSNTGVNKGAVVLLEAQLNRKLLLFLACRHHMLDIIPKHVFEKLIESSSSPDLVTLCKNLKKKTWPGMDHTNFNTAICDVDAPPAPGLNPVVLTRALQHAMDLIQVRDAPRRSETKFYI</sequence>
<comment type="caution">
    <text evidence="1">The sequence shown here is derived from an EMBL/GenBank/DDBJ whole genome shotgun (WGS) entry which is preliminary data.</text>
</comment>
<reference evidence="1" key="2">
    <citation type="journal article" date="2023" name="BMC Genomics">
        <title>Pest status, molecular evolution, and epigenetic factors derived from the genome assembly of Frankliniella fusca, a thysanopteran phytovirus vector.</title>
        <authorList>
            <person name="Catto M.A."/>
            <person name="Labadie P.E."/>
            <person name="Jacobson A.L."/>
            <person name="Kennedy G.G."/>
            <person name="Srinivasan R."/>
            <person name="Hunt B.G."/>
        </authorList>
    </citation>
    <scope>NUCLEOTIDE SEQUENCE</scope>
    <source>
        <strain evidence="1">PL_HMW_Pooled</strain>
    </source>
</reference>
<protein>
    <submittedName>
        <fullName evidence="1">Sexual development regulator velC</fullName>
    </submittedName>
</protein>
<gene>
    <name evidence="1" type="ORF">KUF71_009396</name>
</gene>
<reference evidence="1" key="1">
    <citation type="submission" date="2021-07" db="EMBL/GenBank/DDBJ databases">
        <authorList>
            <person name="Catto M.A."/>
            <person name="Jacobson A."/>
            <person name="Kennedy G."/>
            <person name="Labadie P."/>
            <person name="Hunt B.G."/>
            <person name="Srinivasan R."/>
        </authorList>
    </citation>
    <scope>NUCLEOTIDE SEQUENCE</scope>
    <source>
        <strain evidence="1">PL_HMW_Pooled</strain>
        <tissue evidence="1">Head</tissue>
    </source>
</reference>
<dbReference type="EMBL" id="JAHWGI010000988">
    <property type="protein sequence ID" value="KAK3920109.1"/>
    <property type="molecule type" value="Genomic_DNA"/>
</dbReference>
<evidence type="ECO:0000313" key="1">
    <source>
        <dbReference type="EMBL" id="KAK3920109.1"/>
    </source>
</evidence>
<name>A0AAE1HF10_9NEOP</name>
<evidence type="ECO:0000313" key="2">
    <source>
        <dbReference type="Proteomes" id="UP001219518"/>
    </source>
</evidence>